<evidence type="ECO:0000313" key="3">
    <source>
        <dbReference type="Proteomes" id="UP000642829"/>
    </source>
</evidence>
<dbReference type="InterPro" id="IPR027417">
    <property type="entry name" value="P-loop_NTPase"/>
</dbReference>
<dbReference type="PANTHER" id="PTHR32039">
    <property type="entry name" value="MAGNESIUM-CHELATASE SUBUNIT CHLI"/>
    <property type="match status" value="1"/>
</dbReference>
<accession>A0A8J3DER6</accession>
<dbReference type="Proteomes" id="UP000642829">
    <property type="component" value="Unassembled WGS sequence"/>
</dbReference>
<reference evidence="2" key="1">
    <citation type="journal article" date="2014" name="Int. J. Syst. Evol. Microbiol.">
        <title>Complete genome sequence of Corynebacterium casei LMG S-19264T (=DSM 44701T), isolated from a smear-ripened cheese.</title>
        <authorList>
            <consortium name="US DOE Joint Genome Institute (JGI-PGF)"/>
            <person name="Walter F."/>
            <person name="Albersmeier A."/>
            <person name="Kalinowski J."/>
            <person name="Ruckert C."/>
        </authorList>
    </citation>
    <scope>NUCLEOTIDE SEQUENCE</scope>
    <source>
        <strain evidence="2">KCTC 12870</strain>
    </source>
</reference>
<proteinExistence type="predicted"/>
<dbReference type="InterPro" id="IPR025158">
    <property type="entry name" value="Mg_chelat-rel_C"/>
</dbReference>
<gene>
    <name evidence="2" type="ORF">GCM10007047_31850</name>
</gene>
<comment type="caution">
    <text evidence="2">The sequence shown here is derived from an EMBL/GenBank/DDBJ whole genome shotgun (WGS) entry which is preliminary data.</text>
</comment>
<evidence type="ECO:0000259" key="1">
    <source>
        <dbReference type="Pfam" id="PF13335"/>
    </source>
</evidence>
<organism evidence="2 3">
    <name type="scientific">Cerasicoccus arenae</name>
    <dbReference type="NCBI Taxonomy" id="424488"/>
    <lineage>
        <taxon>Bacteria</taxon>
        <taxon>Pseudomonadati</taxon>
        <taxon>Verrucomicrobiota</taxon>
        <taxon>Opitutia</taxon>
        <taxon>Puniceicoccales</taxon>
        <taxon>Cerasicoccaceae</taxon>
        <taxon>Cerasicoccus</taxon>
    </lineage>
</organism>
<dbReference type="AlphaFoldDB" id="A0A8J3DER6"/>
<sequence>MLDRIDLHIEAPALTFDELRSAQKGESSETIRGRVMEARGLQSQRFGGDKNSARLTACNARMTHRQIRQYCTINREQGDLLQQAMEELKLSARAYDRILKVSRTIADIAGVESIATPHLLEAIQYRSLDRRLFY</sequence>
<name>A0A8J3DER6_9BACT</name>
<dbReference type="Gene3D" id="3.40.50.300">
    <property type="entry name" value="P-loop containing nucleotide triphosphate hydrolases"/>
    <property type="match status" value="1"/>
</dbReference>
<reference evidence="2" key="2">
    <citation type="submission" date="2020-09" db="EMBL/GenBank/DDBJ databases">
        <authorList>
            <person name="Sun Q."/>
            <person name="Kim S."/>
        </authorList>
    </citation>
    <scope>NUCLEOTIDE SEQUENCE</scope>
    <source>
        <strain evidence="2">KCTC 12870</strain>
    </source>
</reference>
<evidence type="ECO:0000313" key="2">
    <source>
        <dbReference type="EMBL" id="GHC12072.1"/>
    </source>
</evidence>
<protein>
    <recommendedName>
        <fullName evidence="1">Mg chelatase-related protein C-terminal domain-containing protein</fullName>
    </recommendedName>
</protein>
<dbReference type="Pfam" id="PF13335">
    <property type="entry name" value="Mg_chelatase_C"/>
    <property type="match status" value="1"/>
</dbReference>
<dbReference type="InterPro" id="IPR045006">
    <property type="entry name" value="CHLI-like"/>
</dbReference>
<keyword evidence="3" id="KW-1185">Reference proteome</keyword>
<feature type="domain" description="Mg chelatase-related protein C-terminal" evidence="1">
    <location>
        <begin position="25"/>
        <end position="126"/>
    </location>
</feature>
<dbReference type="EMBL" id="BMXG01000027">
    <property type="protein sequence ID" value="GHC12072.1"/>
    <property type="molecule type" value="Genomic_DNA"/>
</dbReference>
<dbReference type="PANTHER" id="PTHR32039:SF7">
    <property type="entry name" value="COMPETENCE PROTEIN COMM"/>
    <property type="match status" value="1"/>
</dbReference>